<evidence type="ECO:0000256" key="1">
    <source>
        <dbReference type="SAM" id="MobiDB-lite"/>
    </source>
</evidence>
<feature type="region of interest" description="Disordered" evidence="1">
    <location>
        <begin position="170"/>
        <end position="231"/>
    </location>
</feature>
<dbReference type="EMBL" id="KQ250168">
    <property type="protein sequence ID" value="KNC70825.1"/>
    <property type="molecule type" value="Genomic_DNA"/>
</dbReference>
<feature type="region of interest" description="Disordered" evidence="1">
    <location>
        <begin position="62"/>
        <end position="97"/>
    </location>
</feature>
<evidence type="ECO:0000313" key="2">
    <source>
        <dbReference type="EMBL" id="KNC70825.1"/>
    </source>
</evidence>
<dbReference type="AlphaFoldDB" id="A0A0L0F276"/>
<dbReference type="RefSeq" id="XP_014144727.1">
    <property type="nucleotide sequence ID" value="XM_014289252.1"/>
</dbReference>
<organism evidence="2 3">
    <name type="scientific">Sphaeroforma arctica JP610</name>
    <dbReference type="NCBI Taxonomy" id="667725"/>
    <lineage>
        <taxon>Eukaryota</taxon>
        <taxon>Ichthyosporea</taxon>
        <taxon>Ichthyophonida</taxon>
        <taxon>Sphaeroforma</taxon>
    </lineage>
</organism>
<dbReference type="GeneID" id="25917148"/>
<name>A0A0L0F276_9EUKA</name>
<keyword evidence="3" id="KW-1185">Reference proteome</keyword>
<feature type="region of interest" description="Disordered" evidence="1">
    <location>
        <begin position="1"/>
        <end position="25"/>
    </location>
</feature>
<reference evidence="2 3" key="1">
    <citation type="submission" date="2011-02" db="EMBL/GenBank/DDBJ databases">
        <title>The Genome Sequence of Sphaeroforma arctica JP610.</title>
        <authorList>
            <consortium name="The Broad Institute Genome Sequencing Platform"/>
            <person name="Russ C."/>
            <person name="Cuomo C."/>
            <person name="Young S.K."/>
            <person name="Zeng Q."/>
            <person name="Gargeya S."/>
            <person name="Alvarado L."/>
            <person name="Berlin A."/>
            <person name="Chapman S.B."/>
            <person name="Chen Z."/>
            <person name="Freedman E."/>
            <person name="Gellesch M."/>
            <person name="Goldberg J."/>
            <person name="Griggs A."/>
            <person name="Gujja S."/>
            <person name="Heilman E."/>
            <person name="Heiman D."/>
            <person name="Howarth C."/>
            <person name="Mehta T."/>
            <person name="Neiman D."/>
            <person name="Pearson M."/>
            <person name="Roberts A."/>
            <person name="Saif S."/>
            <person name="Shea T."/>
            <person name="Shenoy N."/>
            <person name="Sisk P."/>
            <person name="Stolte C."/>
            <person name="Sykes S."/>
            <person name="White J."/>
            <person name="Yandava C."/>
            <person name="Burger G."/>
            <person name="Gray M.W."/>
            <person name="Holland P.W.H."/>
            <person name="King N."/>
            <person name="Lang F.B.F."/>
            <person name="Roger A.J."/>
            <person name="Ruiz-Trillo I."/>
            <person name="Haas B."/>
            <person name="Nusbaum C."/>
            <person name="Birren B."/>
        </authorList>
    </citation>
    <scope>NUCLEOTIDE SEQUENCE [LARGE SCALE GENOMIC DNA]</scope>
    <source>
        <strain evidence="2 3">JP610</strain>
    </source>
</reference>
<feature type="non-terminal residue" evidence="2">
    <location>
        <position position="231"/>
    </location>
</feature>
<feature type="compositionally biased region" description="Polar residues" evidence="1">
    <location>
        <begin position="1"/>
        <end position="10"/>
    </location>
</feature>
<gene>
    <name evidence="2" type="ORF">SARC_16644</name>
</gene>
<sequence length="231" mass="24221">MHTYYSQYLPTYTEPREKRAPRNGGLNAFVEKKHTLEQRQGLLSNANKDNTNKLASAGAGSLFGRLAGDGNAKNRTANQKPPPREVPLEERQGKLETTDKAKAKELESGAATRALFGRLAGERSDNTTNAAGTGGGGDSWGGGWGGWATSAWSQASSVVSDAATAILLDGPVSDNRTGTTDKAGTAEVQMDPNAKQQGNVGGTAHRRDEGVTEDGGDGDELHARGSRKQGA</sequence>
<proteinExistence type="predicted"/>
<evidence type="ECO:0000313" key="3">
    <source>
        <dbReference type="Proteomes" id="UP000054560"/>
    </source>
</evidence>
<feature type="region of interest" description="Disordered" evidence="1">
    <location>
        <begin position="119"/>
        <end position="140"/>
    </location>
</feature>
<feature type="compositionally biased region" description="Basic and acidic residues" evidence="1">
    <location>
        <begin position="82"/>
        <end position="97"/>
    </location>
</feature>
<accession>A0A0L0F276</accession>
<dbReference type="Proteomes" id="UP000054560">
    <property type="component" value="Unassembled WGS sequence"/>
</dbReference>
<protein>
    <submittedName>
        <fullName evidence="2">Uncharacterized protein</fullName>
    </submittedName>
</protein>